<evidence type="ECO:0000256" key="2">
    <source>
        <dbReference type="ARBA" id="ARBA00022840"/>
    </source>
</evidence>
<keyword evidence="5" id="KW-1185">Reference proteome</keyword>
<proteinExistence type="predicted"/>
<dbReference type="Gene3D" id="3.40.50.300">
    <property type="entry name" value="P-loop containing nucleotide triphosphate hydrolases"/>
    <property type="match status" value="1"/>
</dbReference>
<keyword evidence="1" id="KW-0547">Nucleotide-binding</keyword>
<dbReference type="SMART" id="SM00382">
    <property type="entry name" value="AAA"/>
    <property type="match status" value="1"/>
</dbReference>
<dbReference type="PANTHER" id="PTHR20953">
    <property type="entry name" value="KINASE-RELATED"/>
    <property type="match status" value="1"/>
</dbReference>
<accession>A0ABV8AYZ0</accession>
<dbReference type="Pfam" id="PF19568">
    <property type="entry name" value="Spore_III_AA"/>
    <property type="match status" value="1"/>
</dbReference>
<feature type="domain" description="AAA+ ATPase" evidence="3">
    <location>
        <begin position="135"/>
        <end position="284"/>
    </location>
</feature>
<reference evidence="5" key="1">
    <citation type="journal article" date="2019" name="Int. J. Syst. Evol. Microbiol.">
        <title>The Global Catalogue of Microorganisms (GCM) 10K type strain sequencing project: providing services to taxonomists for standard genome sequencing and annotation.</title>
        <authorList>
            <consortium name="The Broad Institute Genomics Platform"/>
            <consortium name="The Broad Institute Genome Sequencing Center for Infectious Disease"/>
            <person name="Wu L."/>
            <person name="Ma J."/>
        </authorList>
    </citation>
    <scope>NUCLEOTIDE SEQUENCE [LARGE SCALE GENOMIC DNA]</scope>
    <source>
        <strain evidence="5">CCUG 61889</strain>
    </source>
</reference>
<evidence type="ECO:0000313" key="5">
    <source>
        <dbReference type="Proteomes" id="UP001595752"/>
    </source>
</evidence>
<dbReference type="SUPFAM" id="SSF52540">
    <property type="entry name" value="P-loop containing nucleoside triphosphate hydrolases"/>
    <property type="match status" value="1"/>
</dbReference>
<dbReference type="NCBIfam" id="TIGR02858">
    <property type="entry name" value="spore_III_AA"/>
    <property type="match status" value="1"/>
</dbReference>
<dbReference type="InterPro" id="IPR003593">
    <property type="entry name" value="AAA+_ATPase"/>
</dbReference>
<evidence type="ECO:0000256" key="1">
    <source>
        <dbReference type="ARBA" id="ARBA00022741"/>
    </source>
</evidence>
<organism evidence="4 5">
    <name type="scientific">Bacillus songklensis</name>
    <dbReference type="NCBI Taxonomy" id="1069116"/>
    <lineage>
        <taxon>Bacteria</taxon>
        <taxon>Bacillati</taxon>
        <taxon>Bacillota</taxon>
        <taxon>Bacilli</taxon>
        <taxon>Bacillales</taxon>
        <taxon>Bacillaceae</taxon>
        <taxon>Bacillus</taxon>
    </lineage>
</organism>
<name>A0ABV8AYZ0_9BACI</name>
<dbReference type="EMBL" id="JBHRZT010000020">
    <property type="protein sequence ID" value="MFC3882874.1"/>
    <property type="molecule type" value="Genomic_DNA"/>
</dbReference>
<dbReference type="InterPro" id="IPR014217">
    <property type="entry name" value="Spore_III_AA"/>
</dbReference>
<dbReference type="InterPro" id="IPR045735">
    <property type="entry name" value="Spore_III_AA_AAA+_ATPase"/>
</dbReference>
<dbReference type="PANTHER" id="PTHR20953:SF3">
    <property type="entry name" value="P-LOOP CONTAINING NUCLEOSIDE TRIPHOSPHATE HYDROLASES SUPERFAMILY PROTEIN"/>
    <property type="match status" value="1"/>
</dbReference>
<protein>
    <submittedName>
        <fullName evidence="4">Stage III sporulation protein AA</fullName>
    </submittedName>
</protein>
<evidence type="ECO:0000313" key="4">
    <source>
        <dbReference type="EMBL" id="MFC3882874.1"/>
    </source>
</evidence>
<gene>
    <name evidence="4" type="primary">spoIIIAA</name>
    <name evidence="4" type="ORF">ACFOU2_04870</name>
</gene>
<comment type="caution">
    <text evidence="4">The sequence shown here is derived from an EMBL/GenBank/DDBJ whole genome shotgun (WGS) entry which is preliminary data.</text>
</comment>
<evidence type="ECO:0000259" key="3">
    <source>
        <dbReference type="SMART" id="SM00382"/>
    </source>
</evidence>
<sequence>MNEILRMLPKDLADISSKFVNGDSGSLEEIRIRVGRPLEFIVKGKAHFYPCLASEEDAKFILNKLSQFSIYMIEEELKKGYVTIEGGHRIGLAGKVITENGAVKVIRDVTSFNIRVAKEKKGIAVPLISYLYEEKWLNTIILGPPQTGKTTMIRDLARIISSGMEQKGISPIKVGVVDERSEIAGCVKGVPQHTFGPRIDVLDACPKAEGMMMMIRSMSPDVIIVDEVGRQEDCDAVSEAIHAGVRLMMTIHGYNIEDLCKRPSLKALLDSQSFERFVVLSNERGPGTIRQIYNERFQPMLHGYIDKGEAI</sequence>
<dbReference type="RefSeq" id="WP_377912734.1">
    <property type="nucleotide sequence ID" value="NZ_JBHRZT010000020.1"/>
</dbReference>
<dbReference type="InterPro" id="IPR027417">
    <property type="entry name" value="P-loop_NTPase"/>
</dbReference>
<keyword evidence="2" id="KW-0067">ATP-binding</keyword>
<dbReference type="Proteomes" id="UP001595752">
    <property type="component" value="Unassembled WGS sequence"/>
</dbReference>